<evidence type="ECO:0000313" key="2">
    <source>
        <dbReference type="EMBL" id="CEP19507.1"/>
    </source>
</evidence>
<name>A0A0B7NQ33_9FUNG</name>
<evidence type="ECO:0000313" key="3">
    <source>
        <dbReference type="Proteomes" id="UP000054107"/>
    </source>
</evidence>
<evidence type="ECO:0000256" key="1">
    <source>
        <dbReference type="SAM" id="Coils"/>
    </source>
</evidence>
<proteinExistence type="predicted"/>
<dbReference type="Proteomes" id="UP000054107">
    <property type="component" value="Unassembled WGS sequence"/>
</dbReference>
<feature type="coiled-coil region" evidence="1">
    <location>
        <begin position="246"/>
        <end position="294"/>
    </location>
</feature>
<sequence>MTTILQWSYIYKSKVVSFLLSSVFIVAIKQFRNVLATVKESQNSRNYLKRLQQLENDFKESEQQHRTHTNTIMVLMKQMEYVTKNNSSQLGDIDPALWNKEISSQKGHVENDYPSNQERLLVLEEILFSKQRTLTEAQVATKISDLQETTKAMESTIKGLKEKIVDVQAKQTNYKTILASMNRIKKNIEIIESKLCRLEKNGDQTDNARVKIVEKNSSKSEIRLLEEAVFGTTNAIKSGSKLGERMKIVLQKNKCLEAKINSLNQKIADSQTNESKLRAELDESMNRLETLEKYVGFKSHF</sequence>
<dbReference type="OrthoDB" id="2246499at2759"/>
<feature type="coiled-coil region" evidence="1">
    <location>
        <begin position="44"/>
        <end position="71"/>
    </location>
</feature>
<reference evidence="2 3" key="1">
    <citation type="submission" date="2014-09" db="EMBL/GenBank/DDBJ databases">
        <authorList>
            <person name="Ellenberger Sabrina"/>
        </authorList>
    </citation>
    <scope>NUCLEOTIDE SEQUENCE [LARGE SCALE GENOMIC DNA]</scope>
    <source>
        <strain evidence="2 3">CBS 412.66</strain>
    </source>
</reference>
<dbReference type="EMBL" id="LN734038">
    <property type="protein sequence ID" value="CEP19507.1"/>
    <property type="molecule type" value="Genomic_DNA"/>
</dbReference>
<organism evidence="2 3">
    <name type="scientific">Parasitella parasitica</name>
    <dbReference type="NCBI Taxonomy" id="35722"/>
    <lineage>
        <taxon>Eukaryota</taxon>
        <taxon>Fungi</taxon>
        <taxon>Fungi incertae sedis</taxon>
        <taxon>Mucoromycota</taxon>
        <taxon>Mucoromycotina</taxon>
        <taxon>Mucoromycetes</taxon>
        <taxon>Mucorales</taxon>
        <taxon>Mucorineae</taxon>
        <taxon>Mucoraceae</taxon>
        <taxon>Parasitella</taxon>
    </lineage>
</organism>
<accession>A0A0B7NQ33</accession>
<protein>
    <submittedName>
        <fullName evidence="2">Uncharacterized protein</fullName>
    </submittedName>
</protein>
<keyword evidence="1" id="KW-0175">Coiled coil</keyword>
<keyword evidence="3" id="KW-1185">Reference proteome</keyword>
<dbReference type="AlphaFoldDB" id="A0A0B7NQ33"/>
<gene>
    <name evidence="2" type="primary">PARPA_13823.1 scaffold 47132</name>
</gene>